<dbReference type="Gene3D" id="3.30.420.40">
    <property type="match status" value="1"/>
</dbReference>
<reference evidence="1 2" key="1">
    <citation type="submission" date="2017-04" db="EMBL/GenBank/DDBJ databases">
        <title>Genome Sequence of the Model Brown-Rot Fungus Postia placenta SB12.</title>
        <authorList>
            <consortium name="DOE Joint Genome Institute"/>
            <person name="Gaskell J."/>
            <person name="Kersten P."/>
            <person name="Larrondo L.F."/>
            <person name="Canessa P."/>
            <person name="Martinez D."/>
            <person name="Hibbett D."/>
            <person name="Schmoll M."/>
            <person name="Kubicek C.P."/>
            <person name="Martinez A.T."/>
            <person name="Yadav J."/>
            <person name="Master E."/>
            <person name="Magnuson J.K."/>
            <person name="James T."/>
            <person name="Yaver D."/>
            <person name="Berka R."/>
            <person name="Labutti K."/>
            <person name="Lipzen A."/>
            <person name="Aerts A."/>
            <person name="Barry K."/>
            <person name="Henrissat B."/>
            <person name="Blanchette R."/>
            <person name="Grigoriev I."/>
            <person name="Cullen D."/>
        </authorList>
    </citation>
    <scope>NUCLEOTIDE SEQUENCE [LARGE SCALE GENOMIC DNA]</scope>
    <source>
        <strain evidence="1 2">MAD-698-R-SB12</strain>
    </source>
</reference>
<gene>
    <name evidence="1" type="ORF">POSPLADRAFT_1145484</name>
</gene>
<dbReference type="Proteomes" id="UP000194127">
    <property type="component" value="Unassembled WGS sequence"/>
</dbReference>
<proteinExistence type="predicted"/>
<evidence type="ECO:0000313" key="1">
    <source>
        <dbReference type="EMBL" id="OSX61856.1"/>
    </source>
</evidence>
<sequence>MPSAKPYGGTTRKLVIAFDVGTTYSGIAYALLDPGEVPKIQGVTRFPGQENAAGDSKIPSILYYNPDGSVRAVGAEAALPSLSLDAEDEGLYFVEWFKLHLRPGALASEDAIRSRVPPLPFGKSVTDIFADFMAYLFSCARRYIIETHANGDRLWSSVEKSIEFVLSHPNGWEGNQQTKMRRAAVQAGLIPDTPAGYARVHFVTEGEAGLHFCVQSGLATESVKNGHSVVILDAGGGTVDLSTYKFASVLPMAVEEIVAPDCKCIMQGSTTVNARAGKFLEAKLKDSAYGNEEDIRTMLECFEKSTKPIFKDASETSYIRFGSMSCNDPAVGIRRGQLVLAGSDVGSFFQPAIDAIVEAVQKQKESAPAESPLGVVFLVGGFAASPWLFSQLQNALWDYGLSVSRPDRHTSKAVAEGAVSFYLDHWVSARVARVTYGIECTTHYNESKPDHLQRRGNVRTRPSGRQVIPDHFSAILAKGTRIREDEEVSHGYYKEAREAVTLNRITAEITCYRGRSKEPCWTDIEPEMYSTLCTVHADTSRVLKVMQHGENGIYYTQDYKVVLLCGTTELKAQISWMEDVGGFIAIS</sequence>
<protein>
    <submittedName>
        <fullName evidence="1">Uncharacterized protein</fullName>
    </submittedName>
</protein>
<dbReference type="InterPro" id="IPR043129">
    <property type="entry name" value="ATPase_NBD"/>
</dbReference>
<dbReference type="CDD" id="cd10170">
    <property type="entry name" value="ASKHA_NBD_HSP70"/>
    <property type="match status" value="1"/>
</dbReference>
<dbReference type="PANTHER" id="PTHR14187">
    <property type="entry name" value="ALPHA KINASE/ELONGATION FACTOR 2 KINASE"/>
    <property type="match status" value="1"/>
</dbReference>
<dbReference type="EMBL" id="KZ110598">
    <property type="protein sequence ID" value="OSX61856.1"/>
    <property type="molecule type" value="Genomic_DNA"/>
</dbReference>
<name>A0A1X6N050_9APHY</name>
<dbReference type="PANTHER" id="PTHR14187:SF5">
    <property type="entry name" value="HEAT SHOCK 70 KDA PROTEIN 12A"/>
    <property type="match status" value="1"/>
</dbReference>
<dbReference type="GeneID" id="36330757"/>
<keyword evidence="2" id="KW-1185">Reference proteome</keyword>
<dbReference type="STRING" id="670580.A0A1X6N050"/>
<dbReference type="AlphaFoldDB" id="A0A1X6N050"/>
<dbReference type="SUPFAM" id="SSF53067">
    <property type="entry name" value="Actin-like ATPase domain"/>
    <property type="match status" value="2"/>
</dbReference>
<dbReference type="OrthoDB" id="2963168at2759"/>
<accession>A0A1X6N050</accession>
<organism evidence="1 2">
    <name type="scientific">Postia placenta MAD-698-R-SB12</name>
    <dbReference type="NCBI Taxonomy" id="670580"/>
    <lineage>
        <taxon>Eukaryota</taxon>
        <taxon>Fungi</taxon>
        <taxon>Dikarya</taxon>
        <taxon>Basidiomycota</taxon>
        <taxon>Agaricomycotina</taxon>
        <taxon>Agaricomycetes</taxon>
        <taxon>Polyporales</taxon>
        <taxon>Adustoporiaceae</taxon>
        <taxon>Rhodonia</taxon>
    </lineage>
</organism>
<evidence type="ECO:0000313" key="2">
    <source>
        <dbReference type="Proteomes" id="UP000194127"/>
    </source>
</evidence>
<dbReference type="RefSeq" id="XP_024338650.1">
    <property type="nucleotide sequence ID" value="XM_024485808.1"/>
</dbReference>